<keyword evidence="2" id="KW-1185">Reference proteome</keyword>
<dbReference type="EMBL" id="CP076544">
    <property type="protein sequence ID" value="QWS33916.1"/>
    <property type="molecule type" value="Genomic_DNA"/>
</dbReference>
<proteinExistence type="predicted"/>
<name>A0ACD1E5E8_9MICO</name>
<reference evidence="1" key="1">
    <citation type="submission" date="2021-06" db="EMBL/GenBank/DDBJ databases">
        <authorList>
            <person name="Ellington A.J."/>
            <person name="Bryan N.C."/>
            <person name="Christner B.C."/>
            <person name="Reisch C.R."/>
        </authorList>
    </citation>
    <scope>NUCLEOTIDE SEQUENCE</scope>
    <source>
        <strain evidence="1">L6-1</strain>
    </source>
</reference>
<sequence length="206" mass="20218">MTTTTTDGTTMSGTSTAGGRHRASRRHRWVLPLALALVVAVGTALLGSAGTYALWNQAASTAPLTVRSGTATLSVSQLVMSSAPLAPGTGSTGTVTITNTGSVPLTTRVTTTSARVSGTSTASAAVLAEVTLRWSVVSSAASCRAGLTATSGRAASFDSGVDRTAVPVGGQRLGCVEVVLDADAPQGVAGAGVDVGLTVTGTQVAS</sequence>
<dbReference type="Proteomes" id="UP000681794">
    <property type="component" value="Chromosome"/>
</dbReference>
<accession>A0ACD1E5E8</accession>
<evidence type="ECO:0000313" key="2">
    <source>
        <dbReference type="Proteomes" id="UP000681794"/>
    </source>
</evidence>
<evidence type="ECO:0000313" key="1">
    <source>
        <dbReference type="EMBL" id="QWS33916.1"/>
    </source>
</evidence>
<gene>
    <name evidence="1" type="ORF">KM842_01505</name>
</gene>
<protein>
    <submittedName>
        <fullName evidence="1">Uncharacterized protein</fullName>
    </submittedName>
</protein>
<organism evidence="1 2">
    <name type="scientific">Curtobacterium aetherium</name>
    <dbReference type="NCBI Taxonomy" id="2841594"/>
    <lineage>
        <taxon>Bacteria</taxon>
        <taxon>Bacillati</taxon>
        <taxon>Actinomycetota</taxon>
        <taxon>Actinomycetes</taxon>
        <taxon>Micrococcales</taxon>
        <taxon>Microbacteriaceae</taxon>
        <taxon>Curtobacterium</taxon>
    </lineage>
</organism>